<evidence type="ECO:0000259" key="8">
    <source>
        <dbReference type="Pfam" id="PF04715"/>
    </source>
</evidence>
<comment type="similarity">
    <text evidence="1">In the C-terminal section; belongs to the anthranilate synthase component I family.</text>
</comment>
<sequence>MLTLLIDNYDSFTYNLGDLMHRVYGVAPHVVTHDTPWREIDLDAYDAVVVSPGPGRPQREADLGISAHALRQDRVPVLGICLGHQGIAHFAGARIGHAPEATHGRTSEVFHREGDGLFDGIPSPFTVVRYHSLAVTELPDRIAPLAWTADGVVMGVRHLEAPQWGVQFHPESVLTEYGAELLRNFRRLALDTGPDTTREGARTRPPDPAPDSAPDGDSGRRRVESREIDCHPDAPALFRELYGESEHSFWLDSSRHSLPTSRFSIMGDDSGPLAEYLSYSVPERAWTVEHDGRVTTVSAGFFDHLGERLAERRTPPPASGPPIDFNLGYVGALGYELKAETGGGAAHVSPLPDSRLIFADRAVVIDHQERRTHLLALTDPALPHTARANAEWFARTAETVRRHPDSGPDSGPGSGPGSGPEQPSVPAPGEPGEPVRTFRFDQPRTAYLGSVKSCLDAINDGESYEICLTNTAESEPLDAPLASYLRLRATSPVPFGAYLRFGTDSVLSASPERFLQVRGDGRVQAKPIKGTRPRGATPEADEEIRRALAAHPKDRAENLMIVDLLRNDLNRVCATGSVQVPTLFDVETYSHVHQLVSTVEGRLAPGRSAVDCVRSAFPGGSMTGAPKIRTMEIIDQLERRARGYYSGAIGWFSLSGAADLSIVIRTVVSGERSATFGVGGAVVSLSDPAEEYQETLVKAEVMLSALNAAVDEP</sequence>
<accession>A0ABW0AFK9</accession>
<evidence type="ECO:0000256" key="1">
    <source>
        <dbReference type="ARBA" id="ARBA00005970"/>
    </source>
</evidence>
<feature type="compositionally biased region" description="Basic and acidic residues" evidence="5">
    <location>
        <begin position="217"/>
        <end position="229"/>
    </location>
</feature>
<feature type="region of interest" description="Disordered" evidence="5">
    <location>
        <begin position="192"/>
        <end position="229"/>
    </location>
</feature>
<dbReference type="InterPro" id="IPR005801">
    <property type="entry name" value="ADC_synthase"/>
</dbReference>
<feature type="domain" description="Glutamine amidotransferase" evidence="6">
    <location>
        <begin position="4"/>
        <end position="185"/>
    </location>
</feature>
<dbReference type="PANTHER" id="PTHR11236">
    <property type="entry name" value="AMINOBENZOATE/ANTHRANILATE SYNTHASE"/>
    <property type="match status" value="1"/>
</dbReference>
<dbReference type="EC" id="2.6.1.85" evidence="2"/>
<dbReference type="NCBIfam" id="TIGR00566">
    <property type="entry name" value="trpG_papA"/>
    <property type="match status" value="1"/>
</dbReference>
<evidence type="ECO:0000259" key="7">
    <source>
        <dbReference type="Pfam" id="PF00425"/>
    </source>
</evidence>
<name>A0ABW0AFK9_9ACTN</name>
<proteinExistence type="inferred from homology"/>
<dbReference type="Gene3D" id="3.60.120.10">
    <property type="entry name" value="Anthranilate synthase"/>
    <property type="match status" value="1"/>
</dbReference>
<dbReference type="RefSeq" id="WP_344476477.1">
    <property type="nucleotide sequence ID" value="NZ_BAAASB010000006.1"/>
</dbReference>
<dbReference type="InterPro" id="IPR015890">
    <property type="entry name" value="Chorismate_C"/>
</dbReference>
<feature type="compositionally biased region" description="Basic and acidic residues" evidence="5">
    <location>
        <begin position="196"/>
        <end position="205"/>
    </location>
</feature>
<dbReference type="NCBIfam" id="TIGR00553">
    <property type="entry name" value="pabB"/>
    <property type="match status" value="1"/>
</dbReference>
<dbReference type="Gene3D" id="3.40.50.880">
    <property type="match status" value="1"/>
</dbReference>
<evidence type="ECO:0000313" key="10">
    <source>
        <dbReference type="Proteomes" id="UP001596160"/>
    </source>
</evidence>
<dbReference type="SUPFAM" id="SSF56322">
    <property type="entry name" value="ADC synthase"/>
    <property type="match status" value="1"/>
</dbReference>
<keyword evidence="9" id="KW-0032">Aminotransferase</keyword>
<keyword evidence="10" id="KW-1185">Reference proteome</keyword>
<dbReference type="InterPro" id="IPR005802">
    <property type="entry name" value="ADC_synth_comp_1"/>
</dbReference>
<dbReference type="InterPro" id="IPR006805">
    <property type="entry name" value="Anth_synth_I_N"/>
</dbReference>
<dbReference type="Pfam" id="PF04715">
    <property type="entry name" value="Anth_synt_I_N"/>
    <property type="match status" value="1"/>
</dbReference>
<gene>
    <name evidence="9" type="primary">pabB</name>
    <name evidence="9" type="ORF">ACFPRH_08270</name>
</gene>
<dbReference type="PROSITE" id="PS51273">
    <property type="entry name" value="GATASE_TYPE_1"/>
    <property type="match status" value="1"/>
</dbReference>
<evidence type="ECO:0000256" key="4">
    <source>
        <dbReference type="ARBA" id="ARBA00022962"/>
    </source>
</evidence>
<dbReference type="PRINTS" id="PR00096">
    <property type="entry name" value="GATASE"/>
</dbReference>
<dbReference type="CDD" id="cd01743">
    <property type="entry name" value="GATase1_Anthranilate_Synthase"/>
    <property type="match status" value="1"/>
</dbReference>
<dbReference type="Pfam" id="PF00425">
    <property type="entry name" value="Chorismate_bind"/>
    <property type="match status" value="1"/>
</dbReference>
<dbReference type="InterPro" id="IPR017926">
    <property type="entry name" value="GATASE"/>
</dbReference>
<dbReference type="GO" id="GO:0046820">
    <property type="term" value="F:4-amino-4-deoxychorismate synthase activity"/>
    <property type="evidence" value="ECO:0007669"/>
    <property type="project" value="UniProtKB-EC"/>
</dbReference>
<dbReference type="InterPro" id="IPR006221">
    <property type="entry name" value="TrpG/PapA_dom"/>
</dbReference>
<evidence type="ECO:0000256" key="2">
    <source>
        <dbReference type="ARBA" id="ARBA00013139"/>
    </source>
</evidence>
<dbReference type="InterPro" id="IPR019999">
    <property type="entry name" value="Anth_synth_I-like"/>
</dbReference>
<keyword evidence="3 9" id="KW-0808">Transferase</keyword>
<comment type="caution">
    <text evidence="9">The sequence shown here is derived from an EMBL/GenBank/DDBJ whole genome shotgun (WGS) entry which is preliminary data.</text>
</comment>
<feature type="domain" description="Chorismate-utilising enzyme C-terminal" evidence="7">
    <location>
        <begin position="445"/>
        <end position="698"/>
    </location>
</feature>
<evidence type="ECO:0000256" key="3">
    <source>
        <dbReference type="ARBA" id="ARBA00022679"/>
    </source>
</evidence>
<protein>
    <recommendedName>
        <fullName evidence="2">aminodeoxychorismate synthase</fullName>
        <ecNumber evidence="2">2.6.1.85</ecNumber>
    </recommendedName>
</protein>
<feature type="domain" description="Anthranilate synthase component I N-terminal" evidence="8">
    <location>
        <begin position="236"/>
        <end position="374"/>
    </location>
</feature>
<dbReference type="PRINTS" id="PR00099">
    <property type="entry name" value="CPSGATASE"/>
</dbReference>
<evidence type="ECO:0000256" key="5">
    <source>
        <dbReference type="SAM" id="MobiDB-lite"/>
    </source>
</evidence>
<dbReference type="SUPFAM" id="SSF52317">
    <property type="entry name" value="Class I glutamine amidotransferase-like"/>
    <property type="match status" value="1"/>
</dbReference>
<reference evidence="10" key="1">
    <citation type="journal article" date="2019" name="Int. J. Syst. Evol. Microbiol.">
        <title>The Global Catalogue of Microorganisms (GCM) 10K type strain sequencing project: providing services to taxonomists for standard genome sequencing and annotation.</title>
        <authorList>
            <consortium name="The Broad Institute Genomics Platform"/>
            <consortium name="The Broad Institute Genome Sequencing Center for Infectious Disease"/>
            <person name="Wu L."/>
            <person name="Ma J."/>
        </authorList>
    </citation>
    <scope>NUCLEOTIDE SEQUENCE [LARGE SCALE GENOMIC DNA]</scope>
    <source>
        <strain evidence="10">PCU 266</strain>
    </source>
</reference>
<evidence type="ECO:0000313" key="9">
    <source>
        <dbReference type="EMBL" id="MFC5151726.1"/>
    </source>
</evidence>
<dbReference type="Proteomes" id="UP001596160">
    <property type="component" value="Unassembled WGS sequence"/>
</dbReference>
<dbReference type="InterPro" id="IPR029062">
    <property type="entry name" value="Class_I_gatase-like"/>
</dbReference>
<dbReference type="PANTHER" id="PTHR11236:SF18">
    <property type="entry name" value="AMINODEOXYCHORISMATE SYNTHASE"/>
    <property type="match status" value="1"/>
</dbReference>
<dbReference type="PRINTS" id="PR00097">
    <property type="entry name" value="ANTSNTHASEII"/>
</dbReference>
<organism evidence="9 10">
    <name type="scientific">Streptomyces amakusaensis</name>
    <dbReference type="NCBI Taxonomy" id="67271"/>
    <lineage>
        <taxon>Bacteria</taxon>
        <taxon>Bacillati</taxon>
        <taxon>Actinomycetota</taxon>
        <taxon>Actinomycetes</taxon>
        <taxon>Kitasatosporales</taxon>
        <taxon>Streptomycetaceae</taxon>
        <taxon>Streptomyces</taxon>
    </lineage>
</organism>
<dbReference type="EMBL" id="JBHSKP010000004">
    <property type="protein sequence ID" value="MFC5151726.1"/>
    <property type="molecule type" value="Genomic_DNA"/>
</dbReference>
<keyword evidence="4" id="KW-0315">Glutamine amidotransferase</keyword>
<feature type="region of interest" description="Disordered" evidence="5">
    <location>
        <begin position="399"/>
        <end position="437"/>
    </location>
</feature>
<dbReference type="Pfam" id="PF00117">
    <property type="entry name" value="GATase"/>
    <property type="match status" value="1"/>
</dbReference>
<evidence type="ECO:0000259" key="6">
    <source>
        <dbReference type="Pfam" id="PF00117"/>
    </source>
</evidence>